<name>A0ABR0AFT3_9CRUS</name>
<dbReference type="Proteomes" id="UP001234178">
    <property type="component" value="Unassembled WGS sequence"/>
</dbReference>
<proteinExistence type="predicted"/>
<accession>A0ABR0AFT3</accession>
<sequence>MSDAIMSTDQHSTHDPNDSDVFQSNYGLCSMYLIAIDGESLRNLTRNDGIADQIDDCANMRLF</sequence>
<dbReference type="EMBL" id="JAOYFB010000037">
    <property type="protein sequence ID" value="KAK4023990.1"/>
    <property type="molecule type" value="Genomic_DNA"/>
</dbReference>
<evidence type="ECO:0000313" key="1">
    <source>
        <dbReference type="EMBL" id="KAK4023990.1"/>
    </source>
</evidence>
<reference evidence="1 2" key="1">
    <citation type="journal article" date="2023" name="Nucleic Acids Res.">
        <title>The hologenome of Daphnia magna reveals possible DNA methylation and microbiome-mediated evolution of the host genome.</title>
        <authorList>
            <person name="Chaturvedi A."/>
            <person name="Li X."/>
            <person name="Dhandapani V."/>
            <person name="Marshall H."/>
            <person name="Kissane S."/>
            <person name="Cuenca-Cambronero M."/>
            <person name="Asole G."/>
            <person name="Calvet F."/>
            <person name="Ruiz-Romero M."/>
            <person name="Marangio P."/>
            <person name="Guigo R."/>
            <person name="Rago D."/>
            <person name="Mirbahai L."/>
            <person name="Eastwood N."/>
            <person name="Colbourne J.K."/>
            <person name="Zhou J."/>
            <person name="Mallon E."/>
            <person name="Orsini L."/>
        </authorList>
    </citation>
    <scope>NUCLEOTIDE SEQUENCE [LARGE SCALE GENOMIC DNA]</scope>
    <source>
        <strain evidence="1">LRV0_1</strain>
    </source>
</reference>
<gene>
    <name evidence="1" type="ORF">OUZ56_009381</name>
</gene>
<organism evidence="1 2">
    <name type="scientific">Daphnia magna</name>
    <dbReference type="NCBI Taxonomy" id="35525"/>
    <lineage>
        <taxon>Eukaryota</taxon>
        <taxon>Metazoa</taxon>
        <taxon>Ecdysozoa</taxon>
        <taxon>Arthropoda</taxon>
        <taxon>Crustacea</taxon>
        <taxon>Branchiopoda</taxon>
        <taxon>Diplostraca</taxon>
        <taxon>Cladocera</taxon>
        <taxon>Anomopoda</taxon>
        <taxon>Daphniidae</taxon>
        <taxon>Daphnia</taxon>
    </lineage>
</organism>
<keyword evidence="2" id="KW-1185">Reference proteome</keyword>
<evidence type="ECO:0000313" key="2">
    <source>
        <dbReference type="Proteomes" id="UP001234178"/>
    </source>
</evidence>
<comment type="caution">
    <text evidence="1">The sequence shown here is derived from an EMBL/GenBank/DDBJ whole genome shotgun (WGS) entry which is preliminary data.</text>
</comment>
<protein>
    <submittedName>
        <fullName evidence="1">Uncharacterized protein</fullName>
    </submittedName>
</protein>